<organism evidence="1 2">
    <name type="scientific">Alcaligenes xylosoxydans xylosoxydans</name>
    <name type="common">Achromobacter xylosoxidans</name>
    <dbReference type="NCBI Taxonomy" id="85698"/>
    <lineage>
        <taxon>Bacteria</taxon>
        <taxon>Pseudomonadati</taxon>
        <taxon>Pseudomonadota</taxon>
        <taxon>Betaproteobacteria</taxon>
        <taxon>Burkholderiales</taxon>
        <taxon>Alcaligenaceae</taxon>
        <taxon>Achromobacter</taxon>
    </lineage>
</organism>
<accession>A0A424W967</accession>
<evidence type="ECO:0000313" key="2">
    <source>
        <dbReference type="Proteomes" id="UP000285324"/>
    </source>
</evidence>
<name>A0A424W967_ALCXX</name>
<sequence>MTTLVVYDNTFDVPGDVSHHLSLSRFADLRVRRRTLRHRIRAAVERLRPNVQLLVEDRGTSLDDHKVRKALHDGARVVYVPSYLAMLNDEATLAVYLEKLCLAECSVRVVVAAGAGDVFEGLPVVVLVGTDAADFLDAMRRGDHRAILVDLVANLEPVPDDIGMADLRDPAQFLSVATSTFDVRHFNSVAATDRFTVLKRSSDKAKLRREFDFFALLPAEMQRYFVQPYGFKEELETASYKMERLFVPDVAVQWTHRAFTVQQFEQMLRRIFHFVSARVERADSGASPEHEGLFLSKVAERVGALERTDIFPGLEAQCKVAFGGVRALFERYQRLYALLTKDVRFPRPVLSHGDLCFSNILYGRAEGTMKFIDARGGSRLEDLYMPAYYDIAKLSHSVEGAYDFINAGLFRIELDDVNRPQLVIKDGDHTSYIRTFRKHCEEAGFVPRFVRLFEASLFISMTPLHSESPLKVLAFLLNAQRILDQVEDKAYWS</sequence>
<evidence type="ECO:0000313" key="1">
    <source>
        <dbReference type="EMBL" id="RPJ89757.1"/>
    </source>
</evidence>
<dbReference type="RefSeq" id="WP_124260383.1">
    <property type="nucleotide sequence ID" value="NZ_CP061008.1"/>
</dbReference>
<reference evidence="1 2" key="1">
    <citation type="submission" date="2018-08" db="EMBL/GenBank/DDBJ databases">
        <title>Achromobacter xylosoxidans Genome sequencing and assembly.</title>
        <authorList>
            <person name="Wang R."/>
            <person name="Rensing C."/>
            <person name="Li Y."/>
        </authorList>
    </citation>
    <scope>NUCLEOTIDE SEQUENCE [LARGE SCALE GENOMIC DNA]</scope>
    <source>
        <strain evidence="1 2">GD003A</strain>
    </source>
</reference>
<dbReference type="EMBL" id="QVXO01000036">
    <property type="protein sequence ID" value="RPJ89757.1"/>
    <property type="molecule type" value="Genomic_DNA"/>
</dbReference>
<dbReference type="AlphaFoldDB" id="A0A424W967"/>
<dbReference type="Proteomes" id="UP000285324">
    <property type="component" value="Unassembled WGS sequence"/>
</dbReference>
<comment type="caution">
    <text evidence="1">The sequence shown here is derived from an EMBL/GenBank/DDBJ whole genome shotgun (WGS) entry which is preliminary data.</text>
</comment>
<gene>
    <name evidence="1" type="ORF">DY367_21295</name>
</gene>
<dbReference type="SUPFAM" id="SSF56112">
    <property type="entry name" value="Protein kinase-like (PK-like)"/>
    <property type="match status" value="1"/>
</dbReference>
<proteinExistence type="predicted"/>
<dbReference type="InterPro" id="IPR011009">
    <property type="entry name" value="Kinase-like_dom_sf"/>
</dbReference>
<dbReference type="OrthoDB" id="9814110at2"/>
<protein>
    <submittedName>
        <fullName evidence="1">Capsular biosynthesis protein</fullName>
    </submittedName>
</protein>